<proteinExistence type="predicted"/>
<reference evidence="3" key="1">
    <citation type="submission" date="2022-02" db="EMBL/GenBank/DDBJ databases">
        <title>Atlantic sturgeon de novo genome assembly.</title>
        <authorList>
            <person name="Stock M."/>
            <person name="Klopp C."/>
            <person name="Guiguen Y."/>
            <person name="Cabau C."/>
            <person name="Parinello H."/>
            <person name="Santidrian Yebra-Pimentel E."/>
            <person name="Kuhl H."/>
            <person name="Dirks R.P."/>
            <person name="Guessner J."/>
            <person name="Wuertz S."/>
            <person name="Du K."/>
            <person name="Schartl M."/>
        </authorList>
    </citation>
    <scope>NUCLEOTIDE SEQUENCE</scope>
    <source>
        <strain evidence="3">STURGEONOMICS-FGT-2020</strain>
        <tissue evidence="3">Whole blood</tissue>
    </source>
</reference>
<feature type="region of interest" description="Disordered" evidence="1">
    <location>
        <begin position="183"/>
        <end position="245"/>
    </location>
</feature>
<dbReference type="PANTHER" id="PTHR13308">
    <property type="entry name" value="NEDD4-BINDING PROTEIN 2-LIKE 1"/>
    <property type="match status" value="1"/>
</dbReference>
<gene>
    <name evidence="3" type="ORF">AOXY_G11041</name>
</gene>
<accession>A0AAD8DF30</accession>
<dbReference type="SUPFAM" id="SSF52540">
    <property type="entry name" value="P-loop containing nucleoside triphosphate hydrolases"/>
    <property type="match status" value="1"/>
</dbReference>
<dbReference type="GO" id="GO:0000122">
    <property type="term" value="P:negative regulation of transcription by RNA polymerase II"/>
    <property type="evidence" value="ECO:0007669"/>
    <property type="project" value="TreeGrafter"/>
</dbReference>
<feature type="region of interest" description="Disordered" evidence="1">
    <location>
        <begin position="118"/>
        <end position="138"/>
    </location>
</feature>
<dbReference type="GO" id="GO:0003714">
    <property type="term" value="F:transcription corepressor activity"/>
    <property type="evidence" value="ECO:0007669"/>
    <property type="project" value="TreeGrafter"/>
</dbReference>
<dbReference type="EMBL" id="JAGXEW010000009">
    <property type="protein sequence ID" value="KAK1168155.1"/>
    <property type="molecule type" value="Genomic_DNA"/>
</dbReference>
<dbReference type="InterPro" id="IPR056720">
    <property type="entry name" value="DUF7818"/>
</dbReference>
<dbReference type="Proteomes" id="UP001230051">
    <property type="component" value="Unassembled WGS sequence"/>
</dbReference>
<feature type="compositionally biased region" description="Basic residues" evidence="1">
    <location>
        <begin position="236"/>
        <end position="245"/>
    </location>
</feature>
<feature type="region of interest" description="Disordered" evidence="1">
    <location>
        <begin position="1186"/>
        <end position="1218"/>
    </location>
</feature>
<dbReference type="Gene3D" id="3.40.50.300">
    <property type="entry name" value="P-loop containing nucleotide triphosphate hydrolases"/>
    <property type="match status" value="1"/>
</dbReference>
<feature type="compositionally biased region" description="Acidic residues" evidence="1">
    <location>
        <begin position="613"/>
        <end position="622"/>
    </location>
</feature>
<evidence type="ECO:0000313" key="3">
    <source>
        <dbReference type="EMBL" id="KAK1168155.1"/>
    </source>
</evidence>
<dbReference type="Pfam" id="PF13671">
    <property type="entry name" value="AAA_33"/>
    <property type="match status" value="1"/>
</dbReference>
<comment type="caution">
    <text evidence="3">The sequence shown here is derived from an EMBL/GenBank/DDBJ whole genome shotgun (WGS) entry which is preliminary data.</text>
</comment>
<feature type="compositionally biased region" description="Polar residues" evidence="1">
    <location>
        <begin position="193"/>
        <end position="210"/>
    </location>
</feature>
<protein>
    <recommendedName>
        <fullName evidence="2">DUF7818 domain-containing protein</fullName>
    </recommendedName>
</protein>
<organism evidence="3 4">
    <name type="scientific">Acipenser oxyrinchus oxyrinchus</name>
    <dbReference type="NCBI Taxonomy" id="40147"/>
    <lineage>
        <taxon>Eukaryota</taxon>
        <taxon>Metazoa</taxon>
        <taxon>Chordata</taxon>
        <taxon>Craniata</taxon>
        <taxon>Vertebrata</taxon>
        <taxon>Euteleostomi</taxon>
        <taxon>Actinopterygii</taxon>
        <taxon>Chondrostei</taxon>
        <taxon>Acipenseriformes</taxon>
        <taxon>Acipenseridae</taxon>
        <taxon>Acipenser</taxon>
    </lineage>
</organism>
<dbReference type="InterPro" id="IPR027417">
    <property type="entry name" value="P-loop_NTPase"/>
</dbReference>
<keyword evidence="4" id="KW-1185">Reference proteome</keyword>
<dbReference type="AlphaFoldDB" id="A0AAD8DF30"/>
<feature type="region of interest" description="Disordered" evidence="1">
    <location>
        <begin position="552"/>
        <end position="654"/>
    </location>
</feature>
<feature type="compositionally biased region" description="Basic and acidic residues" evidence="1">
    <location>
        <begin position="1190"/>
        <end position="1218"/>
    </location>
</feature>
<evidence type="ECO:0000256" key="1">
    <source>
        <dbReference type="SAM" id="MobiDB-lite"/>
    </source>
</evidence>
<feature type="compositionally biased region" description="Basic residues" evidence="1">
    <location>
        <begin position="575"/>
        <end position="593"/>
    </location>
</feature>
<evidence type="ECO:0000259" key="2">
    <source>
        <dbReference type="Pfam" id="PF25126"/>
    </source>
</evidence>
<feature type="region of interest" description="Disordered" evidence="1">
    <location>
        <begin position="40"/>
        <end position="60"/>
    </location>
</feature>
<dbReference type="PANTHER" id="PTHR13308:SF23">
    <property type="entry name" value="NEDD4-BINDING PROTEIN 2-LIKE 2"/>
    <property type="match status" value="1"/>
</dbReference>
<feature type="domain" description="DUF7818" evidence="2">
    <location>
        <begin position="1119"/>
        <end position="1155"/>
    </location>
</feature>
<dbReference type="Pfam" id="PF25126">
    <property type="entry name" value="DUF7818"/>
    <property type="match status" value="1"/>
</dbReference>
<dbReference type="InterPro" id="IPR026302">
    <property type="entry name" value="NEDD4-bd_p2"/>
</dbReference>
<evidence type="ECO:0000313" key="4">
    <source>
        <dbReference type="Proteomes" id="UP001230051"/>
    </source>
</evidence>
<dbReference type="GO" id="GO:0005634">
    <property type="term" value="C:nucleus"/>
    <property type="evidence" value="ECO:0007669"/>
    <property type="project" value="TreeGrafter"/>
</dbReference>
<name>A0AAD8DF30_ACIOX</name>
<sequence>MSNSDSKTVPSDEDVNIIEPCFKKLKSTEETAGELICRPFEGKSDSLPTSEPFKEKCDSVDSSPIVDECVEKPEETPNTNASDEIHDRVETDIKCDASENKQNNGNLIDPVSEVCVTRESTQTAMSSDEPESVKHDSVSSISLGEWAIKSTSFIGPSCKPPCEGEEKEIEDKLSQFYKELEQIEPSDTGESGGESSQTRPTKTNGRNNTHGRVEGRPNSYSRNTPKAYYGAEPHQNKRTNRWHNGRCRPNFNDHVEYPNWNNSEPFYGHQWQPHQSFIVPRGPPYPRFNTPPFNAPPQDHFYHQDGQSFFNNNYDCNWDGSQMYDNSYYSHYDGQGACYGVMQGCSDGAYSPDGYEDHHNRNDSDFHDYGEGPWPQPFEPRDGNGFPYEQHQQRLPYEEEQVNSQPVLILLRGVPGSGKSTLAKELLSSSPDAVVLSTDDYFSQEEGYSYDPSLLGDAHEWNKKKAGEAMDQGKSAVIIDNTNTQAWEMKPYVELALERGYRVEFHEPDTSWKFDPVELEKRNKHGVPQEKIAQMLERFEHPMSIDIVLNSQEPSFKNSPRPPSRHKQRNELKQKSKGKGRHNRKRKRNRRSKPSLNKESEMITEKNQSPSESEVENSEEESLNNGKEGTPTGGPICKDVGSKDSSGSDNKRENCNNAEVSYFSKDTLIGSLSKVETKESTVDSIFTRNGGQIFEKLDNYVEKTVTQCSGKLKPKNLVCICKETVDHNQNSLGSQCGISKFTQTEVLAGSTGGNVTVSSGLGQILVDKELSDAAYGFLQYDAMKEACITKQKITIASKEVYSKATVRGCHSHVKPKEKDILTKTKTEEQDIGGVFYELATWKPNELRTKDPAKKPIPCKSKIEDVIECAISLHVEEQSPAEMQNHEPRLSHSDHVDTETSCSIAFSYEKHMIRALTPKRLKRLCSLAPTFQLPREMEACGESGKQIKEETEEEVLNKSQVSEDIPSSLLQDMLEWSSITFEHGAQGTAMTGDTQDTGNLIDLGEDHTWWSIEEQLPHQSIRENVTAASEWTQGDMRLWFYGFSDILKIDESKADKETLSCQPDIVSSVTDASVKTFLEFKDNDDQLNTVTEGKQERCGSDQDQSEDQEAYIPPGRFPFVHLRLSKELALQLVELFGPPAPGVDSFLPEDYDVSLDWELSEAIHSQWKKSLEERHATTTENYLEVSAVSEQRVEEKETSQVDFEKSGGMDTDKLWKEGT</sequence>